<dbReference type="Gene3D" id="3.30.450.40">
    <property type="match status" value="1"/>
</dbReference>
<dbReference type="InterPro" id="IPR035919">
    <property type="entry name" value="EAL_sf"/>
</dbReference>
<dbReference type="SUPFAM" id="SSF141868">
    <property type="entry name" value="EAL domain-like"/>
    <property type="match status" value="1"/>
</dbReference>
<dbReference type="EMBL" id="NRSG01000026">
    <property type="protein sequence ID" value="MBK1657725.1"/>
    <property type="molecule type" value="Genomic_DNA"/>
</dbReference>
<dbReference type="SMART" id="SM00052">
    <property type="entry name" value="EAL"/>
    <property type="match status" value="1"/>
</dbReference>
<dbReference type="InterPro" id="IPR043128">
    <property type="entry name" value="Rev_trsase/Diguanyl_cyclase"/>
</dbReference>
<dbReference type="Gene3D" id="3.30.70.270">
    <property type="match status" value="1"/>
</dbReference>
<dbReference type="PANTHER" id="PTHR33121:SF79">
    <property type="entry name" value="CYCLIC DI-GMP PHOSPHODIESTERASE PDED-RELATED"/>
    <property type="match status" value="1"/>
</dbReference>
<dbReference type="InterPro" id="IPR000160">
    <property type="entry name" value="GGDEF_dom"/>
</dbReference>
<evidence type="ECO:0000259" key="2">
    <source>
        <dbReference type="PROSITE" id="PS50887"/>
    </source>
</evidence>
<comment type="caution">
    <text evidence="3">The sequence shown here is derived from an EMBL/GenBank/DDBJ whole genome shotgun (WGS) entry which is preliminary data.</text>
</comment>
<dbReference type="Proteomes" id="UP000697995">
    <property type="component" value="Unassembled WGS sequence"/>
</dbReference>
<dbReference type="SUPFAM" id="SSF55781">
    <property type="entry name" value="GAF domain-like"/>
    <property type="match status" value="1"/>
</dbReference>
<dbReference type="InterPro" id="IPR001633">
    <property type="entry name" value="EAL_dom"/>
</dbReference>
<dbReference type="CDD" id="cd01948">
    <property type="entry name" value="EAL"/>
    <property type="match status" value="1"/>
</dbReference>
<dbReference type="PANTHER" id="PTHR33121">
    <property type="entry name" value="CYCLIC DI-GMP PHOSPHODIESTERASE PDEF"/>
    <property type="match status" value="1"/>
</dbReference>
<dbReference type="PROSITE" id="PS50887">
    <property type="entry name" value="GGDEF"/>
    <property type="match status" value="1"/>
</dbReference>
<dbReference type="InterPro" id="IPR003018">
    <property type="entry name" value="GAF"/>
</dbReference>
<organism evidence="3 4">
    <name type="scientific">Paracraurococcus ruber</name>
    <dbReference type="NCBI Taxonomy" id="77675"/>
    <lineage>
        <taxon>Bacteria</taxon>
        <taxon>Pseudomonadati</taxon>
        <taxon>Pseudomonadota</taxon>
        <taxon>Alphaproteobacteria</taxon>
        <taxon>Acetobacterales</taxon>
        <taxon>Roseomonadaceae</taxon>
        <taxon>Paracraurococcus</taxon>
    </lineage>
</organism>
<dbReference type="InterPro" id="IPR050706">
    <property type="entry name" value="Cyclic-di-GMP_PDE-like"/>
</dbReference>
<gene>
    <name evidence="3" type="ORF">CKO45_05710</name>
</gene>
<reference evidence="3 4" key="1">
    <citation type="journal article" date="2020" name="Microorganisms">
        <title>Osmotic Adaptation and Compatible Solute Biosynthesis of Phototrophic Bacteria as Revealed from Genome Analyses.</title>
        <authorList>
            <person name="Imhoff J.F."/>
            <person name="Rahn T."/>
            <person name="Kunzel S."/>
            <person name="Keller A."/>
            <person name="Neulinger S.C."/>
        </authorList>
    </citation>
    <scope>NUCLEOTIDE SEQUENCE [LARGE SCALE GENOMIC DNA]</scope>
    <source>
        <strain evidence="3 4">DSM 15382</strain>
    </source>
</reference>
<dbReference type="InterPro" id="IPR029787">
    <property type="entry name" value="Nucleotide_cyclase"/>
</dbReference>
<accession>A0ABS1CTX4</accession>
<dbReference type="NCBIfam" id="TIGR00254">
    <property type="entry name" value="GGDEF"/>
    <property type="match status" value="1"/>
</dbReference>
<dbReference type="Gene3D" id="3.20.20.450">
    <property type="entry name" value="EAL domain"/>
    <property type="match status" value="1"/>
</dbReference>
<dbReference type="RefSeq" id="WP_133219567.1">
    <property type="nucleotide sequence ID" value="NZ_NRSG01000026.1"/>
</dbReference>
<evidence type="ECO:0000259" key="1">
    <source>
        <dbReference type="PROSITE" id="PS50883"/>
    </source>
</evidence>
<name>A0ABS1CTX4_9PROT</name>
<dbReference type="SUPFAM" id="SSF55073">
    <property type="entry name" value="Nucleotide cyclase"/>
    <property type="match status" value="1"/>
</dbReference>
<keyword evidence="4" id="KW-1185">Reference proteome</keyword>
<feature type="domain" description="EAL" evidence="1">
    <location>
        <begin position="336"/>
        <end position="602"/>
    </location>
</feature>
<dbReference type="Pfam" id="PF01590">
    <property type="entry name" value="GAF"/>
    <property type="match status" value="1"/>
</dbReference>
<sequence>MPPAPLPPTEAERLAVLRSYAVLDTEGEVAFDELVALAARLTGCPMALISLVDADRQWFKACLGLDLRETPRDRAFCAHAILDPTQALEVPDATRDARFADNPLVTGPAAIRSYLGVPLLTPEGHALGTLCVLDRVPRRHDATTVETLQVLARAVAANLELRRGLRRASGLAMTDPLTGLTNRCAVQAALAEAMAQSRPLALVAIDLDNFKEVNDAEGHAAGDALLCAAADRIRAALRPGDVVGRLSGDEFLVLLPGVAEREAALAIAQRIGAALQGFVPHAGRPLRLGASLGLALAPQDAEEPELLLRTADEAMRRAKRECRGGVATATRADADQLLRAAAIARAFDSDAAADEALPGATVHLQPILSFAAHAEAGAVVALEALARWSHPDVGAVPPAELFPILGTDRALRLGSAVRRRALAAVAALRQAGLTNARVSLNLSAGEVALSDIALHLADQVEAAGLSLRAVEIEITEEVLLDRVSDRTLDQLAALRGRGARLVLDDFGTGNSGLSQLLRLPLDSLKLDKRFVQRLGTDHRAEEIVRATVSLAHGLGLEVVAEGVETERQAAMLHNLGCDHAQGFLFARPMPLAALEDWLRARVTGKVKQLRKVS</sequence>
<dbReference type="SMART" id="SM00065">
    <property type="entry name" value="GAF"/>
    <property type="match status" value="1"/>
</dbReference>
<feature type="domain" description="GGDEF" evidence="2">
    <location>
        <begin position="198"/>
        <end position="331"/>
    </location>
</feature>
<dbReference type="PROSITE" id="PS50883">
    <property type="entry name" value="EAL"/>
    <property type="match status" value="1"/>
</dbReference>
<dbReference type="CDD" id="cd01949">
    <property type="entry name" value="GGDEF"/>
    <property type="match status" value="1"/>
</dbReference>
<protein>
    <submittedName>
        <fullName evidence="3">Uncharacterized protein</fullName>
    </submittedName>
</protein>
<evidence type="ECO:0000313" key="4">
    <source>
        <dbReference type="Proteomes" id="UP000697995"/>
    </source>
</evidence>
<dbReference type="Pfam" id="PF00563">
    <property type="entry name" value="EAL"/>
    <property type="match status" value="1"/>
</dbReference>
<proteinExistence type="predicted"/>
<evidence type="ECO:0000313" key="3">
    <source>
        <dbReference type="EMBL" id="MBK1657725.1"/>
    </source>
</evidence>
<dbReference type="SMART" id="SM00267">
    <property type="entry name" value="GGDEF"/>
    <property type="match status" value="1"/>
</dbReference>
<dbReference type="InterPro" id="IPR029016">
    <property type="entry name" value="GAF-like_dom_sf"/>
</dbReference>
<dbReference type="Pfam" id="PF00990">
    <property type="entry name" value="GGDEF"/>
    <property type="match status" value="1"/>
</dbReference>